<keyword evidence="2" id="KW-1185">Reference proteome</keyword>
<accession>A0ABN9GUC8</accession>
<evidence type="ECO:0000313" key="2">
    <source>
        <dbReference type="Proteomes" id="UP001162483"/>
    </source>
</evidence>
<evidence type="ECO:0000313" key="1">
    <source>
        <dbReference type="EMBL" id="CAI9612201.1"/>
    </source>
</evidence>
<protein>
    <submittedName>
        <fullName evidence="1">Uncharacterized protein</fullName>
    </submittedName>
</protein>
<gene>
    <name evidence="1" type="ORF">SPARVUS_LOCUS14661247</name>
</gene>
<reference evidence="1" key="1">
    <citation type="submission" date="2023-05" db="EMBL/GenBank/DDBJ databases">
        <authorList>
            <person name="Stuckert A."/>
        </authorList>
    </citation>
    <scope>NUCLEOTIDE SEQUENCE</scope>
</reference>
<comment type="caution">
    <text evidence="1">The sequence shown here is derived from an EMBL/GenBank/DDBJ whole genome shotgun (WGS) entry which is preliminary data.</text>
</comment>
<name>A0ABN9GUC8_9NEOB</name>
<proteinExistence type="predicted"/>
<organism evidence="1 2">
    <name type="scientific">Staurois parvus</name>
    <dbReference type="NCBI Taxonomy" id="386267"/>
    <lineage>
        <taxon>Eukaryota</taxon>
        <taxon>Metazoa</taxon>
        <taxon>Chordata</taxon>
        <taxon>Craniata</taxon>
        <taxon>Vertebrata</taxon>
        <taxon>Euteleostomi</taxon>
        <taxon>Amphibia</taxon>
        <taxon>Batrachia</taxon>
        <taxon>Anura</taxon>
        <taxon>Neobatrachia</taxon>
        <taxon>Ranoidea</taxon>
        <taxon>Ranidae</taxon>
        <taxon>Staurois</taxon>
    </lineage>
</organism>
<feature type="non-terminal residue" evidence="1">
    <location>
        <position position="100"/>
    </location>
</feature>
<dbReference type="Proteomes" id="UP001162483">
    <property type="component" value="Unassembled WGS sequence"/>
</dbReference>
<dbReference type="EMBL" id="CATNWA010019250">
    <property type="protein sequence ID" value="CAI9612201.1"/>
    <property type="molecule type" value="Genomic_DNA"/>
</dbReference>
<sequence>MVITISFVSKGGRGLRCELVITMCDKLGRNILFSVFCPSEYLENALHSFFMMKKGSGQHLEMEELKKISDANAYKHDLQRLQAFCFEMLIKSTPERKFGA</sequence>